<evidence type="ECO:0000313" key="10">
    <source>
        <dbReference type="EMBL" id="EST46906.1"/>
    </source>
</evidence>
<dbReference type="OrthoDB" id="9991317at2759"/>
<dbReference type="InterPro" id="IPR019734">
    <property type="entry name" value="TPR_rpt"/>
</dbReference>
<evidence type="ECO:0000256" key="2">
    <source>
        <dbReference type="ARBA" id="ARBA00005386"/>
    </source>
</evidence>
<dbReference type="AlphaFoldDB" id="V6LT85"/>
<gene>
    <name evidence="10" type="ORF">SS50377_13059</name>
    <name evidence="11" type="ORF">SS50377_27501</name>
</gene>
<sequence>MNKNDQGLTNDELQSLRDLFRKEALIDEVFEKQQEIKKIQDINEFILNGQLLDAQYLIDNLNIKYVDIITIRQIYSQCKLNKQIPLQIEVMKKIFEYGQVFDDVIEQITNCYEIYQHQIAFNTIQKYLDRFEEYQNTWLLMELADYLLFFKRQYSKSLLLYQQLLEYQNNDALLSLNINIGLNIARYLTIPNQIQLTLNNGLHYLEQTKQLQIKERQRSYLYIKLGKLFYNISKPSLALECLHTAHLLDTSYLRPLFMIISLLQCQLRINLAKPLLKKAPINHYKTYHYYGIAAQFSDSHKEAVQFFTKSIQLNQTYMKNYLFIGDSYVKLSNFNRALECYQYALELDSNVPQIQMKIINIKAILCIYTDHQQDLNQVILTLDNYLHRTQNQQSSINIMKPINQPPMLLKQYYSFKMKPDLLHQLGKIIEIMNYKKNQLIIDQEQIQTYPFTFNHLLINDKKKQIIKPSKLGFLLQLRVDGQFLQAFIDFFKMIDQSKIIPHIYFFELQQEHYLQLFQKANITYTIFKEQNPIKIAQIIYSQHINILINMNMPDSFVCQICQLKPAPIQILYFQNPGSSGMKQYDYIIGDKVICPIQKHYFYTEQIIMLPICFQISSHAILFKDSILDEERNEFEKPIVNNNQVIIYDQDLMTGVIHITLKERTSNEFVPASYPIGKQNLRKYFNIPEDGFVFGTFSQFYKFDVEFLNMIVEIMIQCSNAYFICLESPVEAVVNIINYVDNKQHKLSSRFIFLPYLDIQHNIIRLRRSLVIDVLLDTVRLSGNYIIQDALFVGTLVLCQQKDYMGSRIASSYLSQVQLQDLICQSYSEMRDKAVQLYSDKVQFNHYKKILQKNYKNIFDLQEYVYYFQKAMLQVNSNWQQGLAPASFEVEKEPNYQKSDQK</sequence>
<evidence type="ECO:0000256" key="1">
    <source>
        <dbReference type="ARBA" id="ARBA00004922"/>
    </source>
</evidence>
<dbReference type="SUPFAM" id="SSF48452">
    <property type="entry name" value="TPR-like"/>
    <property type="match status" value="1"/>
</dbReference>
<name>V6LT85_9EUKA</name>
<dbReference type="Pfam" id="PF13844">
    <property type="entry name" value="Glyco_transf_41"/>
    <property type="match status" value="1"/>
</dbReference>
<dbReference type="PANTHER" id="PTHR44366:SF1">
    <property type="entry name" value="UDP-N-ACETYLGLUCOSAMINE--PEPTIDE N-ACETYLGLUCOSAMINYLTRANSFERASE 110 KDA SUBUNIT"/>
    <property type="match status" value="1"/>
</dbReference>
<evidence type="ECO:0000259" key="9">
    <source>
        <dbReference type="Pfam" id="PF13844"/>
    </source>
</evidence>
<dbReference type="EMBL" id="KI546057">
    <property type="protein sequence ID" value="EST46906.1"/>
    <property type="molecule type" value="Genomic_DNA"/>
</dbReference>
<accession>V6LT85</accession>
<evidence type="ECO:0000256" key="4">
    <source>
        <dbReference type="ARBA" id="ARBA00022676"/>
    </source>
</evidence>
<dbReference type="InterPro" id="IPR037919">
    <property type="entry name" value="OGT"/>
</dbReference>
<dbReference type="GO" id="GO:0097363">
    <property type="term" value="F:protein O-acetylglucosaminyltransferase activity"/>
    <property type="evidence" value="ECO:0007669"/>
    <property type="project" value="UniProtKB-EC"/>
</dbReference>
<dbReference type="SMART" id="SM00028">
    <property type="entry name" value="TPR"/>
    <property type="match status" value="3"/>
</dbReference>
<dbReference type="Gene3D" id="3.40.50.2000">
    <property type="entry name" value="Glycogen Phosphorylase B"/>
    <property type="match status" value="1"/>
</dbReference>
<dbReference type="PROSITE" id="PS50005">
    <property type="entry name" value="TPR"/>
    <property type="match status" value="1"/>
</dbReference>
<dbReference type="VEuPathDB" id="GiardiaDB:SS50377_27501"/>
<organism evidence="10">
    <name type="scientific">Spironucleus salmonicida</name>
    <dbReference type="NCBI Taxonomy" id="348837"/>
    <lineage>
        <taxon>Eukaryota</taxon>
        <taxon>Metamonada</taxon>
        <taxon>Diplomonadida</taxon>
        <taxon>Hexamitidae</taxon>
        <taxon>Hexamitinae</taxon>
        <taxon>Spironucleus</taxon>
    </lineage>
</organism>
<dbReference type="PANTHER" id="PTHR44366">
    <property type="entry name" value="UDP-N-ACETYLGLUCOSAMINE--PEPTIDE N-ACETYLGLUCOSAMINYLTRANSFERASE 110 KDA SUBUNIT"/>
    <property type="match status" value="1"/>
</dbReference>
<evidence type="ECO:0000256" key="5">
    <source>
        <dbReference type="ARBA" id="ARBA00022679"/>
    </source>
</evidence>
<evidence type="ECO:0000313" key="11">
    <source>
        <dbReference type="EMBL" id="KAH0571201.1"/>
    </source>
</evidence>
<comment type="similarity">
    <text evidence="2">Belongs to the glycosyltransferase 41 family. O-GlcNAc transferase subfamily.</text>
</comment>
<keyword evidence="5 10" id="KW-0808">Transferase</keyword>
<feature type="domain" description="O-GlcNAc transferase C-terminal" evidence="9">
    <location>
        <begin position="647"/>
        <end position="864"/>
    </location>
</feature>
<dbReference type="EC" id="2.4.1.255" evidence="3"/>
<dbReference type="InterPro" id="IPR011990">
    <property type="entry name" value="TPR-like_helical_dom_sf"/>
</dbReference>
<evidence type="ECO:0000256" key="7">
    <source>
        <dbReference type="ARBA" id="ARBA00022803"/>
    </source>
</evidence>
<comment type="pathway">
    <text evidence="1">Protein modification; protein glycosylation.</text>
</comment>
<evidence type="ECO:0000313" key="12">
    <source>
        <dbReference type="Proteomes" id="UP000018208"/>
    </source>
</evidence>
<keyword evidence="4" id="KW-0328">Glycosyltransferase</keyword>
<keyword evidence="12" id="KW-1185">Reference proteome</keyword>
<evidence type="ECO:0000256" key="8">
    <source>
        <dbReference type="PROSITE-ProRule" id="PRU00339"/>
    </source>
</evidence>
<keyword evidence="6" id="KW-0677">Repeat</keyword>
<dbReference type="Gene3D" id="3.40.50.11380">
    <property type="match status" value="1"/>
</dbReference>
<dbReference type="EMBL" id="AUWU02000007">
    <property type="protein sequence ID" value="KAH0571201.1"/>
    <property type="molecule type" value="Genomic_DNA"/>
</dbReference>
<dbReference type="InterPro" id="IPR029489">
    <property type="entry name" value="OGT/SEC/SPY_C"/>
</dbReference>
<dbReference type="Gene3D" id="1.25.40.10">
    <property type="entry name" value="Tetratricopeptide repeat domain"/>
    <property type="match status" value="1"/>
</dbReference>
<feature type="repeat" description="TPR" evidence="8">
    <location>
        <begin position="318"/>
        <end position="351"/>
    </location>
</feature>
<proteinExistence type="inferred from homology"/>
<evidence type="ECO:0000256" key="6">
    <source>
        <dbReference type="ARBA" id="ARBA00022737"/>
    </source>
</evidence>
<reference evidence="11" key="2">
    <citation type="submission" date="2020-12" db="EMBL/GenBank/DDBJ databases">
        <title>New Spironucleus salmonicida genome in near-complete chromosomes.</title>
        <authorList>
            <person name="Xu F."/>
            <person name="Kurt Z."/>
            <person name="Jimenez-Gonzalez A."/>
            <person name="Astvaldsson A."/>
            <person name="Andersson J.O."/>
            <person name="Svard S.G."/>
        </authorList>
    </citation>
    <scope>NUCLEOTIDE SEQUENCE</scope>
    <source>
        <strain evidence="11">ATCC 50377</strain>
    </source>
</reference>
<protein>
    <recommendedName>
        <fullName evidence="3">protein O-GlcNAc transferase</fullName>
        <ecNumber evidence="3">2.4.1.255</ecNumber>
    </recommendedName>
</protein>
<dbReference type="GO" id="GO:0006493">
    <property type="term" value="P:protein O-linked glycosylation"/>
    <property type="evidence" value="ECO:0007669"/>
    <property type="project" value="InterPro"/>
</dbReference>
<dbReference type="Proteomes" id="UP000018208">
    <property type="component" value="Unassembled WGS sequence"/>
</dbReference>
<keyword evidence="7 8" id="KW-0802">TPR repeat</keyword>
<reference evidence="10 11" key="1">
    <citation type="journal article" date="2014" name="PLoS Genet.">
        <title>The Genome of Spironucleus salmonicida Highlights a Fish Pathogen Adapted to Fluctuating Environments.</title>
        <authorList>
            <person name="Xu F."/>
            <person name="Jerlstrom-Hultqvist J."/>
            <person name="Einarsson E."/>
            <person name="Astvaldsson A."/>
            <person name="Svard S.G."/>
            <person name="Andersson J.O."/>
        </authorList>
    </citation>
    <scope>NUCLEOTIDE SEQUENCE</scope>
    <source>
        <strain evidence="11">ATCC 50377</strain>
    </source>
</reference>
<evidence type="ECO:0000256" key="3">
    <source>
        <dbReference type="ARBA" id="ARBA00011970"/>
    </source>
</evidence>